<dbReference type="SUPFAM" id="SSF51306">
    <property type="entry name" value="LexA/Signal peptidase"/>
    <property type="match status" value="1"/>
</dbReference>
<organism evidence="2 3">
    <name type="scientific">Leptospira fletcheri</name>
    <dbReference type="NCBI Taxonomy" id="2484981"/>
    <lineage>
        <taxon>Bacteria</taxon>
        <taxon>Pseudomonadati</taxon>
        <taxon>Spirochaetota</taxon>
        <taxon>Spirochaetia</taxon>
        <taxon>Leptospirales</taxon>
        <taxon>Leptospiraceae</taxon>
        <taxon>Leptospira</taxon>
    </lineage>
</organism>
<keyword evidence="3" id="KW-1185">Reference proteome</keyword>
<dbReference type="OrthoDB" id="328849at2"/>
<dbReference type="RefSeq" id="WP_135768902.1">
    <property type="nucleotide sequence ID" value="NZ_RQET01000010.1"/>
</dbReference>
<proteinExistence type="predicted"/>
<accession>A0A4R9GAJ9</accession>
<evidence type="ECO:0000313" key="2">
    <source>
        <dbReference type="EMBL" id="TGK08758.1"/>
    </source>
</evidence>
<dbReference type="Gene3D" id="2.10.109.10">
    <property type="entry name" value="Umud Fragment, subunit A"/>
    <property type="match status" value="1"/>
</dbReference>
<comment type="caution">
    <text evidence="2">The sequence shown here is derived from an EMBL/GenBank/DDBJ whole genome shotgun (WGS) entry which is preliminary data.</text>
</comment>
<sequence length="136" mass="15289">MKSLVYLERISLVPVFKNTLHAGTPTKSPDPRKMRDTLSFLERGKASKIFVSVKGDAWKNFGIFDKDRLVIDRLKEMEDGSVVLVYSRGNYLFRKVSVTILGTFLLGPEKGNTPIPIDLLEERILGVVTGIVHRVS</sequence>
<dbReference type="Pfam" id="PF00717">
    <property type="entry name" value="Peptidase_S24"/>
    <property type="match status" value="1"/>
</dbReference>
<evidence type="ECO:0000313" key="3">
    <source>
        <dbReference type="Proteomes" id="UP000298458"/>
    </source>
</evidence>
<dbReference type="AlphaFoldDB" id="A0A4R9GAJ9"/>
<feature type="domain" description="Peptidase S24/S26A/S26B/S26C" evidence="1">
    <location>
        <begin position="40"/>
        <end position="128"/>
    </location>
</feature>
<dbReference type="InterPro" id="IPR015927">
    <property type="entry name" value="Peptidase_S24_S26A/B/C"/>
</dbReference>
<name>A0A4R9GAJ9_9LEPT</name>
<evidence type="ECO:0000259" key="1">
    <source>
        <dbReference type="Pfam" id="PF00717"/>
    </source>
</evidence>
<gene>
    <name evidence="2" type="ORF">EHO60_14370</name>
</gene>
<reference evidence="2" key="1">
    <citation type="journal article" date="2019" name="PLoS Negl. Trop. Dis.">
        <title>Revisiting the worldwide diversity of Leptospira species in the environment.</title>
        <authorList>
            <person name="Vincent A.T."/>
            <person name="Schiettekatte O."/>
            <person name="Bourhy P."/>
            <person name="Veyrier F.J."/>
            <person name="Picardeau M."/>
        </authorList>
    </citation>
    <scope>NUCLEOTIDE SEQUENCE [LARGE SCALE GENOMIC DNA]</scope>
    <source>
        <strain evidence="2">SSW15</strain>
    </source>
</reference>
<dbReference type="EMBL" id="RQET01000010">
    <property type="protein sequence ID" value="TGK08758.1"/>
    <property type="molecule type" value="Genomic_DNA"/>
</dbReference>
<protein>
    <submittedName>
        <fullName evidence="2">SOS mutagenesis protein UmuD</fullName>
    </submittedName>
</protein>
<dbReference type="InterPro" id="IPR036286">
    <property type="entry name" value="LexA/Signal_pep-like_sf"/>
</dbReference>
<dbReference type="Proteomes" id="UP000298458">
    <property type="component" value="Unassembled WGS sequence"/>
</dbReference>